<keyword evidence="2" id="KW-0488">Methylation</keyword>
<protein>
    <recommendedName>
        <fullName evidence="9">General secretion pathway protein G</fullName>
    </recommendedName>
</protein>
<name>A0A0G0W858_UNCC2</name>
<dbReference type="GO" id="GO:0015627">
    <property type="term" value="C:type II protein secretion system complex"/>
    <property type="evidence" value="ECO:0007669"/>
    <property type="project" value="InterPro"/>
</dbReference>
<dbReference type="SUPFAM" id="SSF54523">
    <property type="entry name" value="Pili subunits"/>
    <property type="match status" value="1"/>
</dbReference>
<evidence type="ECO:0008006" key="9">
    <source>
        <dbReference type="Google" id="ProtNLM"/>
    </source>
</evidence>
<keyword evidence="5 6" id="KW-0472">Membrane</keyword>
<evidence type="ECO:0000313" key="8">
    <source>
        <dbReference type="Proteomes" id="UP000033869"/>
    </source>
</evidence>
<accession>A0A0G0W858</accession>
<keyword evidence="3 6" id="KW-0812">Transmembrane</keyword>
<dbReference type="InterPro" id="IPR012902">
    <property type="entry name" value="N_methyl_site"/>
</dbReference>
<dbReference type="PANTHER" id="PTHR30093:SF44">
    <property type="entry name" value="TYPE II SECRETION SYSTEM CORE PROTEIN G"/>
    <property type="match status" value="1"/>
</dbReference>
<dbReference type="NCBIfam" id="TIGR02532">
    <property type="entry name" value="IV_pilin_GFxxxE"/>
    <property type="match status" value="1"/>
</dbReference>
<dbReference type="AlphaFoldDB" id="A0A0G0W858"/>
<organism evidence="7 8">
    <name type="scientific">candidate division CPR2 bacterium GW2011_GWC1_41_48</name>
    <dbReference type="NCBI Taxonomy" id="1618344"/>
    <lineage>
        <taxon>Bacteria</taxon>
        <taxon>Bacteria division CPR2</taxon>
    </lineage>
</organism>
<evidence type="ECO:0000256" key="1">
    <source>
        <dbReference type="ARBA" id="ARBA00004167"/>
    </source>
</evidence>
<sequence>MLKKLNNKGFTLIELIVVVVIIAALAGIIMIRVGNQGPAARDARRAADMSQIRDAIERYRTDGGALSSLAAATSYTLSTNNNAAAFSGLATSYPNTYIAGSQYPMDPNGSTRYIISMSITAGGYTIYSPSWEGATGTSTFGG</sequence>
<dbReference type="PANTHER" id="PTHR30093">
    <property type="entry name" value="GENERAL SECRETION PATHWAY PROTEIN G"/>
    <property type="match status" value="1"/>
</dbReference>
<evidence type="ECO:0000256" key="4">
    <source>
        <dbReference type="ARBA" id="ARBA00022989"/>
    </source>
</evidence>
<dbReference type="PATRIC" id="fig|1618344.3.peg.886"/>
<comment type="caution">
    <text evidence="7">The sequence shown here is derived from an EMBL/GenBank/DDBJ whole genome shotgun (WGS) entry which is preliminary data.</text>
</comment>
<proteinExistence type="predicted"/>
<dbReference type="Proteomes" id="UP000033869">
    <property type="component" value="Unassembled WGS sequence"/>
</dbReference>
<dbReference type="InterPro" id="IPR045584">
    <property type="entry name" value="Pilin-like"/>
</dbReference>
<evidence type="ECO:0000256" key="5">
    <source>
        <dbReference type="ARBA" id="ARBA00023136"/>
    </source>
</evidence>
<evidence type="ECO:0000313" key="7">
    <source>
        <dbReference type="EMBL" id="KKS09169.1"/>
    </source>
</evidence>
<dbReference type="EMBL" id="LCBL01000003">
    <property type="protein sequence ID" value="KKS09169.1"/>
    <property type="molecule type" value="Genomic_DNA"/>
</dbReference>
<keyword evidence="4 6" id="KW-1133">Transmembrane helix</keyword>
<dbReference type="GO" id="GO:0016020">
    <property type="term" value="C:membrane"/>
    <property type="evidence" value="ECO:0007669"/>
    <property type="project" value="UniProtKB-SubCell"/>
</dbReference>
<reference evidence="7 8" key="1">
    <citation type="journal article" date="2015" name="Nature">
        <title>rRNA introns, odd ribosomes, and small enigmatic genomes across a large radiation of phyla.</title>
        <authorList>
            <person name="Brown C.T."/>
            <person name="Hug L.A."/>
            <person name="Thomas B.C."/>
            <person name="Sharon I."/>
            <person name="Castelle C.J."/>
            <person name="Singh A."/>
            <person name="Wilkins M.J."/>
            <person name="Williams K.H."/>
            <person name="Banfield J.F."/>
        </authorList>
    </citation>
    <scope>NUCLEOTIDE SEQUENCE [LARGE SCALE GENOMIC DNA]</scope>
</reference>
<gene>
    <name evidence="7" type="ORF">UU65_C0003G0224</name>
</gene>
<evidence type="ECO:0000256" key="2">
    <source>
        <dbReference type="ARBA" id="ARBA00022481"/>
    </source>
</evidence>
<feature type="transmembrane region" description="Helical" evidence="6">
    <location>
        <begin position="12"/>
        <end position="31"/>
    </location>
</feature>
<dbReference type="InterPro" id="IPR000983">
    <property type="entry name" value="Bac_GSPG_pilin"/>
</dbReference>
<evidence type="ECO:0000256" key="6">
    <source>
        <dbReference type="SAM" id="Phobius"/>
    </source>
</evidence>
<evidence type="ECO:0000256" key="3">
    <source>
        <dbReference type="ARBA" id="ARBA00022692"/>
    </source>
</evidence>
<dbReference type="PRINTS" id="PR00813">
    <property type="entry name" value="BCTERIALGSPG"/>
</dbReference>
<dbReference type="Gene3D" id="3.30.700.10">
    <property type="entry name" value="Glycoprotein, Type 4 Pilin"/>
    <property type="match status" value="1"/>
</dbReference>
<dbReference type="GO" id="GO:0015628">
    <property type="term" value="P:protein secretion by the type II secretion system"/>
    <property type="evidence" value="ECO:0007669"/>
    <property type="project" value="InterPro"/>
</dbReference>
<comment type="subcellular location">
    <subcellularLocation>
        <location evidence="1">Membrane</location>
        <topology evidence="1">Single-pass membrane protein</topology>
    </subcellularLocation>
</comment>
<dbReference type="Pfam" id="PF07963">
    <property type="entry name" value="N_methyl"/>
    <property type="match status" value="1"/>
</dbReference>
<dbReference type="PROSITE" id="PS00409">
    <property type="entry name" value="PROKAR_NTER_METHYL"/>
    <property type="match status" value="1"/>
</dbReference>